<feature type="transmembrane region" description="Helical" evidence="16">
    <location>
        <begin position="234"/>
        <end position="253"/>
    </location>
</feature>
<dbReference type="Gene3D" id="1.20.1250.20">
    <property type="entry name" value="MFS general substrate transporter like domains"/>
    <property type="match status" value="1"/>
</dbReference>
<feature type="domain" description="Major facilitator superfamily (MFS) profile" evidence="17">
    <location>
        <begin position="66"/>
        <end position="513"/>
    </location>
</feature>
<feature type="transmembrane region" description="Helical" evidence="16">
    <location>
        <begin position="102"/>
        <end position="121"/>
    </location>
</feature>
<keyword evidence="19" id="KW-1185">Reference proteome</keyword>
<evidence type="ECO:0000256" key="10">
    <source>
        <dbReference type="ARBA" id="ARBA00023002"/>
    </source>
</evidence>
<dbReference type="InterPro" id="IPR020846">
    <property type="entry name" value="MFS_dom"/>
</dbReference>
<dbReference type="GO" id="GO:0016020">
    <property type="term" value="C:membrane"/>
    <property type="evidence" value="ECO:0007669"/>
    <property type="project" value="UniProtKB-SubCell"/>
</dbReference>
<evidence type="ECO:0000256" key="12">
    <source>
        <dbReference type="ARBA" id="ARBA00023033"/>
    </source>
</evidence>
<accession>A0A0G2E2C7</accession>
<evidence type="ECO:0000313" key="19">
    <source>
        <dbReference type="Proteomes" id="UP000053317"/>
    </source>
</evidence>
<comment type="caution">
    <text evidence="18">The sequence shown here is derived from an EMBL/GenBank/DDBJ whole genome shotgun (WGS) entry which is preliminary data.</text>
</comment>
<dbReference type="GO" id="GO:0016705">
    <property type="term" value="F:oxidoreductase activity, acting on paired donors, with incorporation or reduction of molecular oxygen"/>
    <property type="evidence" value="ECO:0007669"/>
    <property type="project" value="InterPro"/>
</dbReference>
<evidence type="ECO:0000256" key="13">
    <source>
        <dbReference type="ARBA" id="ARBA00023136"/>
    </source>
</evidence>
<dbReference type="PRINTS" id="PR00463">
    <property type="entry name" value="EP450I"/>
</dbReference>
<dbReference type="PRINTS" id="PR00385">
    <property type="entry name" value="P450"/>
</dbReference>
<dbReference type="SUPFAM" id="SSF103473">
    <property type="entry name" value="MFS general substrate transporter"/>
    <property type="match status" value="1"/>
</dbReference>
<dbReference type="AlphaFoldDB" id="A0A0G2E2C7"/>
<evidence type="ECO:0000256" key="1">
    <source>
        <dbReference type="ARBA" id="ARBA00001971"/>
    </source>
</evidence>
<evidence type="ECO:0000256" key="6">
    <source>
        <dbReference type="ARBA" id="ARBA00022617"/>
    </source>
</evidence>
<dbReference type="PROSITE" id="PS00086">
    <property type="entry name" value="CYTOCHROME_P450"/>
    <property type="match status" value="1"/>
</dbReference>
<dbReference type="Pfam" id="PF07690">
    <property type="entry name" value="MFS_1"/>
    <property type="match status" value="1"/>
</dbReference>
<evidence type="ECO:0000256" key="15">
    <source>
        <dbReference type="SAM" id="MobiDB-lite"/>
    </source>
</evidence>
<evidence type="ECO:0000256" key="8">
    <source>
        <dbReference type="ARBA" id="ARBA00022723"/>
    </source>
</evidence>
<dbReference type="InterPro" id="IPR047146">
    <property type="entry name" value="Cyt_P450_E_CYP52_fungi"/>
</dbReference>
<feature type="transmembrane region" description="Helical" evidence="16">
    <location>
        <begin position="427"/>
        <end position="448"/>
    </location>
</feature>
<dbReference type="EMBL" id="LCWF01000155">
    <property type="protein sequence ID" value="KKY16879.1"/>
    <property type="molecule type" value="Genomic_DNA"/>
</dbReference>
<evidence type="ECO:0000256" key="11">
    <source>
        <dbReference type="ARBA" id="ARBA00023004"/>
    </source>
</evidence>
<dbReference type="OrthoDB" id="4139357at2759"/>
<keyword evidence="7 16" id="KW-0812">Transmembrane</keyword>
<organism evidence="18 19">
    <name type="scientific">Phaeomoniella chlamydospora</name>
    <name type="common">Phaeoacremonium chlamydosporum</name>
    <dbReference type="NCBI Taxonomy" id="158046"/>
    <lineage>
        <taxon>Eukaryota</taxon>
        <taxon>Fungi</taxon>
        <taxon>Dikarya</taxon>
        <taxon>Ascomycota</taxon>
        <taxon>Pezizomycotina</taxon>
        <taxon>Eurotiomycetes</taxon>
        <taxon>Chaetothyriomycetidae</taxon>
        <taxon>Phaeomoniellales</taxon>
        <taxon>Phaeomoniellaceae</taxon>
        <taxon>Phaeomoniella</taxon>
    </lineage>
</organism>
<feature type="transmembrane region" description="Helical" evidence="16">
    <location>
        <begin position="404"/>
        <end position="421"/>
    </location>
</feature>
<dbReference type="InterPro" id="IPR017972">
    <property type="entry name" value="Cyt_P450_CS"/>
</dbReference>
<feature type="transmembrane region" description="Helical" evidence="16">
    <location>
        <begin position="75"/>
        <end position="96"/>
    </location>
</feature>
<evidence type="ECO:0000256" key="3">
    <source>
        <dbReference type="ARBA" id="ARBA00008335"/>
    </source>
</evidence>
<dbReference type="Gene3D" id="1.10.630.10">
    <property type="entry name" value="Cytochrome P450"/>
    <property type="match status" value="1"/>
</dbReference>
<evidence type="ECO:0000256" key="5">
    <source>
        <dbReference type="ARBA" id="ARBA00022448"/>
    </source>
</evidence>
<keyword evidence="5" id="KW-0813">Transport</keyword>
<reference evidence="18 19" key="1">
    <citation type="submission" date="2015-05" db="EMBL/GenBank/DDBJ databases">
        <title>Distinctive expansion of gene families associated with plant cell wall degradation and secondary metabolism in the genomes of grapevine trunk pathogens.</title>
        <authorList>
            <person name="Lawrence D.P."/>
            <person name="Travadon R."/>
            <person name="Rolshausen P.E."/>
            <person name="Baumgartner K."/>
        </authorList>
    </citation>
    <scope>NUCLEOTIDE SEQUENCE [LARGE SCALE GENOMIC DNA]</scope>
    <source>
        <strain evidence="18">UCRPC4</strain>
    </source>
</reference>
<dbReference type="PANTHER" id="PTHR24287">
    <property type="entry name" value="P450, PUTATIVE (EUROFUNG)-RELATED"/>
    <property type="match status" value="1"/>
</dbReference>
<sequence>MSIHGNQELEEGTDKKQADVERGVEFEPHLRLGSRNGVEVFSLQSVDPALNSKMHLVNDIGLTPYHWKLFVLNGFGYAVDSLILLVQSIIATQAAYEFNPSYTKGLTIAVYVGMLVGALFWGFSADMIGRRRAFNVSLLICSIFAIVAGASPNWVVLGLFVCLSAFGAGGNLIMDTAVFLEYLPSKSQWLLTFMASWWGIGQIIAGFIAWGFLPNNSCSSVDTCTYDNNKGWRYVWYTSGALVFVMSILRVTVIRLRETPKYLLGHNRDVEVVETLQWLATKYNRQYSLTVEQLEACGSLTSTTRGKKVSYSEFLIHLKGLFLTKTIGVSTALIWFSWTLIGLAYPLFNVFLPTYLETRGAQFGETSQFIYWRNYALANLCSIFGPMLAGWLCEIRWLGRKGTMAFGALVTMIFFFCYTQVRNNAQNVGFTCAISFWLNVYYGTLYAYTPEVLPSAHRTTGNGIAVACNRIMGILSAVIATVADTSTPVPIYICAALYIERQFATQHGAQEPYRYRSWYPFSVDAAYRFYKAVQAQRALPYLCSIYTDRMTFRINLAGAREVNTCDPENVDAVLNSKFGDFTYGKIRKNAFRPFFGSGIFTQDGVEWKHSRGLLKPQFMHNRTGYFGHIGVQAKGLVTLLDKMVGHDEVLDVDLEPIFYRYTLDTTTSMLFGKPLSAYDDQENVAAFVNALTVGQDKVSMGFRFGIFWALIPKADLREATKVCHGFVDGIVAGARKHSVKSPGEEKVNANHQENLLDSLLHLYPSDDVAIRSQMLNILLAGRDTTASLLTWCFRLLALHREILDRLYEEIETLPPLSDLDRQDLHGSRTPYLHAVLKETLRLYPPVPGNQRTAIHTTILPKGGGSDGQSPILIRPGDRVGWLPYVMHRKKEFWGDDADIFRPERWLEHNGELEKQNSLVFIPFNSGPRMCLGKDMALLEAAAGLVYILKSWKGGIRLLTDGELGPNGETGREKQLFGLMVRPIDGCRVQMVRK</sequence>
<evidence type="ECO:0000256" key="4">
    <source>
        <dbReference type="ARBA" id="ARBA00010617"/>
    </source>
</evidence>
<dbReference type="GO" id="GO:0020037">
    <property type="term" value="F:heme binding"/>
    <property type="evidence" value="ECO:0007669"/>
    <property type="project" value="InterPro"/>
</dbReference>
<dbReference type="PROSITE" id="PS50850">
    <property type="entry name" value="MFS"/>
    <property type="match status" value="1"/>
</dbReference>
<dbReference type="GO" id="GO:0005506">
    <property type="term" value="F:iron ion binding"/>
    <property type="evidence" value="ECO:0007669"/>
    <property type="project" value="InterPro"/>
</dbReference>
<feature type="binding site" description="axial binding residue" evidence="14">
    <location>
        <position position="930"/>
    </location>
    <ligand>
        <name>heme</name>
        <dbReference type="ChEBI" id="CHEBI:30413"/>
    </ligand>
    <ligandPart>
        <name>Fe</name>
        <dbReference type="ChEBI" id="CHEBI:18248"/>
    </ligandPart>
</feature>
<keyword evidence="13 16" id="KW-0472">Membrane</keyword>
<evidence type="ECO:0000256" key="14">
    <source>
        <dbReference type="PIRSR" id="PIRSR602401-1"/>
    </source>
</evidence>
<evidence type="ECO:0000259" key="17">
    <source>
        <dbReference type="PROSITE" id="PS50850"/>
    </source>
</evidence>
<dbReference type="InterPro" id="IPR002401">
    <property type="entry name" value="Cyt_P450_E_grp-I"/>
</dbReference>
<dbReference type="PANTHER" id="PTHR24287:SF1">
    <property type="entry name" value="P450, PUTATIVE (EUROFUNG)-RELATED"/>
    <property type="match status" value="1"/>
</dbReference>
<dbReference type="FunFam" id="1.20.1250.20:FF:000171">
    <property type="entry name" value="MFS general substrate transporter"/>
    <property type="match status" value="1"/>
</dbReference>
<comment type="subcellular location">
    <subcellularLocation>
        <location evidence="2">Membrane</location>
        <topology evidence="2">Multi-pass membrane protein</topology>
    </subcellularLocation>
</comment>
<proteinExistence type="inferred from homology"/>
<protein>
    <submittedName>
        <fullName evidence="18">Putative membrane transporter</fullName>
    </submittedName>
</protein>
<keyword evidence="6 14" id="KW-0349">Heme</keyword>
<keyword evidence="8 14" id="KW-0479">Metal-binding</keyword>
<evidence type="ECO:0000256" key="16">
    <source>
        <dbReference type="SAM" id="Phobius"/>
    </source>
</evidence>
<evidence type="ECO:0000256" key="2">
    <source>
        <dbReference type="ARBA" id="ARBA00004141"/>
    </source>
</evidence>
<comment type="cofactor">
    <cofactor evidence="1 14">
        <name>heme</name>
        <dbReference type="ChEBI" id="CHEBI:30413"/>
    </cofactor>
</comment>
<evidence type="ECO:0000313" key="18">
    <source>
        <dbReference type="EMBL" id="KKY16879.1"/>
    </source>
</evidence>
<dbReference type="GO" id="GO:0004497">
    <property type="term" value="F:monooxygenase activity"/>
    <property type="evidence" value="ECO:0007669"/>
    <property type="project" value="UniProtKB-KW"/>
</dbReference>
<reference evidence="18 19" key="2">
    <citation type="submission" date="2015-05" db="EMBL/GenBank/DDBJ databases">
        <authorList>
            <person name="Morales-Cruz A."/>
            <person name="Amrine K.C."/>
            <person name="Cantu D."/>
        </authorList>
    </citation>
    <scope>NUCLEOTIDE SEQUENCE [LARGE SCALE GENOMIC DNA]</scope>
    <source>
        <strain evidence="18">UCRPC4</strain>
    </source>
</reference>
<dbReference type="SUPFAM" id="SSF48264">
    <property type="entry name" value="Cytochrome P450"/>
    <property type="match status" value="1"/>
</dbReference>
<dbReference type="InterPro" id="IPR001128">
    <property type="entry name" value="Cyt_P450"/>
</dbReference>
<keyword evidence="10" id="KW-0560">Oxidoreductase</keyword>
<feature type="transmembrane region" description="Helical" evidence="16">
    <location>
        <begin position="157"/>
        <end position="183"/>
    </location>
</feature>
<keyword evidence="9 16" id="KW-1133">Transmembrane helix</keyword>
<comment type="similarity">
    <text evidence="3">Belongs to the major facilitator superfamily.</text>
</comment>
<feature type="transmembrane region" description="Helical" evidence="16">
    <location>
        <begin position="190"/>
        <end position="214"/>
    </location>
</feature>
<keyword evidence="12" id="KW-0503">Monooxygenase</keyword>
<feature type="transmembrane region" description="Helical" evidence="16">
    <location>
        <begin position="372"/>
        <end position="392"/>
    </location>
</feature>
<dbReference type="CDD" id="cd17316">
    <property type="entry name" value="MFS_SV2_like"/>
    <property type="match status" value="1"/>
</dbReference>
<evidence type="ECO:0000256" key="9">
    <source>
        <dbReference type="ARBA" id="ARBA00022989"/>
    </source>
</evidence>
<comment type="similarity">
    <text evidence="4">Belongs to the cytochrome P450 family.</text>
</comment>
<evidence type="ECO:0000256" key="7">
    <source>
        <dbReference type="ARBA" id="ARBA00022692"/>
    </source>
</evidence>
<name>A0A0G2E2C7_PHACM</name>
<dbReference type="InterPro" id="IPR011701">
    <property type="entry name" value="MFS"/>
</dbReference>
<dbReference type="GO" id="GO:0022857">
    <property type="term" value="F:transmembrane transporter activity"/>
    <property type="evidence" value="ECO:0007669"/>
    <property type="project" value="InterPro"/>
</dbReference>
<dbReference type="Proteomes" id="UP000053317">
    <property type="component" value="Unassembled WGS sequence"/>
</dbReference>
<gene>
    <name evidence="18" type="ORF">UCRPC4_g05837</name>
</gene>
<keyword evidence="11 14" id="KW-0408">Iron</keyword>
<dbReference type="InterPro" id="IPR036259">
    <property type="entry name" value="MFS_trans_sf"/>
</dbReference>
<feature type="region of interest" description="Disordered" evidence="15">
    <location>
        <begin position="1"/>
        <end position="20"/>
    </location>
</feature>
<dbReference type="Pfam" id="PF00067">
    <property type="entry name" value="p450"/>
    <property type="match status" value="1"/>
</dbReference>
<feature type="transmembrane region" description="Helical" evidence="16">
    <location>
        <begin position="332"/>
        <end position="352"/>
    </location>
</feature>
<dbReference type="InterPro" id="IPR036396">
    <property type="entry name" value="Cyt_P450_sf"/>
</dbReference>